<dbReference type="AlphaFoldDB" id="A0A976B9X9"/>
<feature type="domain" description="Dienelactone hydrolase" evidence="1">
    <location>
        <begin position="38"/>
        <end position="253"/>
    </location>
</feature>
<evidence type="ECO:0000259" key="1">
    <source>
        <dbReference type="Pfam" id="PF01738"/>
    </source>
</evidence>
<dbReference type="InterPro" id="IPR029058">
    <property type="entry name" value="AB_hydrolase_fold"/>
</dbReference>
<name>A0A976B9X9_9BURK</name>
<keyword evidence="2" id="KW-0378">Hydrolase</keyword>
<dbReference type="OrthoDB" id="62567at2"/>
<sequence>MADGHATPEHQRNVEDLFMHAEEIDYSHGGRKRGGYFACNDAIAGKRPGVLVIHDLWGLGEQPKERARKLAELGYVALAVDLYGDRRQPTALSEALPLVDELRSDNGRFRGLLRAGLDTLRRHPLVDGSRLAAIGFCLGGIAVLELARDGTDLRGVVCFHGNLDTPAPAQAGQVKAGVLVCTGGDDPLIPGAQISAFQDEMKNAGVDWQVNVYGGAEHSFTNVFADRAGIPGVRYHRNADLRSWEAMRQFLAESFGD</sequence>
<protein>
    <submittedName>
        <fullName evidence="2">Dienelactone hydrolase-like enzyme</fullName>
    </submittedName>
</protein>
<dbReference type="EMBL" id="OGUS01000114">
    <property type="protein sequence ID" value="SPC12294.1"/>
    <property type="molecule type" value="Genomic_DNA"/>
</dbReference>
<dbReference type="SUPFAM" id="SSF53474">
    <property type="entry name" value="alpha/beta-Hydrolases"/>
    <property type="match status" value="1"/>
</dbReference>
<dbReference type="GO" id="GO:0016787">
    <property type="term" value="F:hydrolase activity"/>
    <property type="evidence" value="ECO:0007669"/>
    <property type="project" value="UniProtKB-KW"/>
</dbReference>
<dbReference type="Gene3D" id="3.40.50.1820">
    <property type="entry name" value="alpha/beta hydrolase"/>
    <property type="match status" value="1"/>
</dbReference>
<gene>
    <name evidence="2" type="ORF">CO2235_140095</name>
</gene>
<reference evidence="2 3" key="1">
    <citation type="submission" date="2018-01" db="EMBL/GenBank/DDBJ databases">
        <authorList>
            <person name="Clerissi C."/>
        </authorList>
    </citation>
    <scope>NUCLEOTIDE SEQUENCE [LARGE SCALE GENOMIC DNA]</scope>
    <source>
        <strain evidence="2">Cupriavidus oxalaticus LMG 2235</strain>
    </source>
</reference>
<dbReference type="Pfam" id="PF01738">
    <property type="entry name" value="DLH"/>
    <property type="match status" value="1"/>
</dbReference>
<evidence type="ECO:0000313" key="2">
    <source>
        <dbReference type="EMBL" id="SPC12294.1"/>
    </source>
</evidence>
<evidence type="ECO:0000313" key="3">
    <source>
        <dbReference type="Proteomes" id="UP000256862"/>
    </source>
</evidence>
<dbReference type="InterPro" id="IPR050261">
    <property type="entry name" value="FrsA_esterase"/>
</dbReference>
<dbReference type="Proteomes" id="UP000256862">
    <property type="component" value="Chromosome CO2235"/>
</dbReference>
<dbReference type="InterPro" id="IPR002925">
    <property type="entry name" value="Dienelactn_hydro"/>
</dbReference>
<comment type="caution">
    <text evidence="2">The sequence shown here is derived from an EMBL/GenBank/DDBJ whole genome shotgun (WGS) entry which is preliminary data.</text>
</comment>
<accession>A0A976B9X9</accession>
<dbReference type="PANTHER" id="PTHR22946:SF0">
    <property type="entry name" value="DIENELACTONE HYDROLASE DOMAIN-CONTAINING PROTEIN"/>
    <property type="match status" value="1"/>
</dbReference>
<organism evidence="2 3">
    <name type="scientific">Cupriavidus oxalaticus</name>
    <dbReference type="NCBI Taxonomy" id="96344"/>
    <lineage>
        <taxon>Bacteria</taxon>
        <taxon>Pseudomonadati</taxon>
        <taxon>Pseudomonadota</taxon>
        <taxon>Betaproteobacteria</taxon>
        <taxon>Burkholderiales</taxon>
        <taxon>Burkholderiaceae</taxon>
        <taxon>Cupriavidus</taxon>
    </lineage>
</organism>
<proteinExistence type="predicted"/>
<dbReference type="PANTHER" id="PTHR22946">
    <property type="entry name" value="DIENELACTONE HYDROLASE DOMAIN-CONTAINING PROTEIN-RELATED"/>
    <property type="match status" value="1"/>
</dbReference>